<dbReference type="Pfam" id="PF20439">
    <property type="entry name" value="SpoIVA_C"/>
    <property type="match status" value="1"/>
</dbReference>
<evidence type="ECO:0000313" key="4">
    <source>
        <dbReference type="EMBL" id="EET61029.1"/>
    </source>
</evidence>
<dbReference type="Pfam" id="PF20438">
    <property type="entry name" value="SpoIVA_middle"/>
    <property type="match status" value="1"/>
</dbReference>
<comment type="caution">
    <text evidence="4">The sequence shown here is derived from an EMBL/GenBank/DDBJ whole genome shotgun (WGS) entry which is preliminary data.</text>
</comment>
<evidence type="ECO:0000259" key="3">
    <source>
        <dbReference type="Pfam" id="PF20439"/>
    </source>
</evidence>
<dbReference type="InterPro" id="IPR046841">
    <property type="entry name" value="SpoIVA_middle"/>
</dbReference>
<name>C6LEP6_9FIRM</name>
<feature type="domain" description="Stage IV sporulation protein A middle" evidence="2">
    <location>
        <begin position="2"/>
        <end position="167"/>
    </location>
</feature>
<evidence type="ECO:0000256" key="1">
    <source>
        <dbReference type="SAM" id="Coils"/>
    </source>
</evidence>
<keyword evidence="5" id="KW-1185">Reference proteome</keyword>
<dbReference type="STRING" id="168384.SAMN05660368_00296"/>
<proteinExistence type="predicted"/>
<accession>C6LEP6</accession>
<dbReference type="Proteomes" id="UP000005561">
    <property type="component" value="Unassembled WGS sequence"/>
</dbReference>
<dbReference type="eggNOG" id="COG0370">
    <property type="taxonomic scope" value="Bacteria"/>
</dbReference>
<feature type="coiled-coil region" evidence="1">
    <location>
        <begin position="87"/>
        <end position="114"/>
    </location>
</feature>
<dbReference type="AlphaFoldDB" id="C6LEP6"/>
<keyword evidence="1" id="KW-0175">Coiled coil</keyword>
<evidence type="ECO:0000259" key="2">
    <source>
        <dbReference type="Pfam" id="PF20438"/>
    </source>
</evidence>
<organism evidence="4 5">
    <name type="scientific">Marvinbryantia formatexigens DSM 14469</name>
    <dbReference type="NCBI Taxonomy" id="478749"/>
    <lineage>
        <taxon>Bacteria</taxon>
        <taxon>Bacillati</taxon>
        <taxon>Bacillota</taxon>
        <taxon>Clostridia</taxon>
        <taxon>Lachnospirales</taxon>
        <taxon>Lachnospiraceae</taxon>
        <taxon>Marvinbryantia</taxon>
    </lineage>
</organism>
<dbReference type="InterPro" id="IPR046840">
    <property type="entry name" value="SpoIVA_C"/>
</dbReference>
<feature type="domain" description="Sporulation stage IV protein A C-terminal" evidence="3">
    <location>
        <begin position="168"/>
        <end position="242"/>
    </location>
</feature>
<reference evidence="4" key="1">
    <citation type="submission" date="2009-07" db="EMBL/GenBank/DDBJ databases">
        <authorList>
            <person name="Weinstock G."/>
            <person name="Sodergren E."/>
            <person name="Clifton S."/>
            <person name="Fulton L."/>
            <person name="Fulton B."/>
            <person name="Courtney L."/>
            <person name="Fronick C."/>
            <person name="Harrison M."/>
            <person name="Strong C."/>
            <person name="Farmer C."/>
            <person name="Delahaunty K."/>
            <person name="Markovic C."/>
            <person name="Hall O."/>
            <person name="Minx P."/>
            <person name="Tomlinson C."/>
            <person name="Mitreva M."/>
            <person name="Nelson J."/>
            <person name="Hou S."/>
            <person name="Wollam A."/>
            <person name="Pepin K.H."/>
            <person name="Johnson M."/>
            <person name="Bhonagiri V."/>
            <person name="Nash W.E."/>
            <person name="Warren W."/>
            <person name="Chinwalla A."/>
            <person name="Mardis E.R."/>
            <person name="Wilson R.K."/>
        </authorList>
    </citation>
    <scope>NUCLEOTIDE SEQUENCE [LARGE SCALE GENOMIC DNA]</scope>
    <source>
        <strain evidence="4">DSM 14469</strain>
    </source>
</reference>
<dbReference type="EMBL" id="ACCL02000008">
    <property type="protein sequence ID" value="EET61029.1"/>
    <property type="molecule type" value="Genomic_DNA"/>
</dbReference>
<sequence length="242" mass="26861">MLPPEHPVKEGLVNITKELMQEEPDSETLGTDGLAKIRALEFVEKAGLESGGGEDGSARIRVDVDDVWYYRMLSELAGVEIAGEYQLISMVKELSALKTEYEQAREALASVRNTGYGVITPRQNEIRMEEPVVIRQGNKFGVKLKAVSPSIHLIRAEIETEISPIVGSEQQAQDLIAYIRESAQNGDGIWDTNIFGKSIEQMTEDGIRGKLSQITEEGRQKLQQVMQRIVNENSGGFICIII</sequence>
<gene>
    <name evidence="4" type="ORF">BRYFOR_07097</name>
</gene>
<protein>
    <submittedName>
        <fullName evidence="4">Stage IV sporulation protein A</fullName>
    </submittedName>
</protein>
<evidence type="ECO:0000313" key="5">
    <source>
        <dbReference type="Proteomes" id="UP000005561"/>
    </source>
</evidence>